<organism evidence="1 2">
    <name type="scientific">Blattamonas nauphoetae</name>
    <dbReference type="NCBI Taxonomy" id="2049346"/>
    <lineage>
        <taxon>Eukaryota</taxon>
        <taxon>Metamonada</taxon>
        <taxon>Preaxostyla</taxon>
        <taxon>Oxymonadida</taxon>
        <taxon>Blattamonas</taxon>
    </lineage>
</organism>
<accession>A0ABQ9XF89</accession>
<comment type="caution">
    <text evidence="1">The sequence shown here is derived from an EMBL/GenBank/DDBJ whole genome shotgun (WGS) entry which is preliminary data.</text>
</comment>
<dbReference type="EMBL" id="JARBJD010000132">
    <property type="protein sequence ID" value="KAK2950626.1"/>
    <property type="molecule type" value="Genomic_DNA"/>
</dbReference>
<protein>
    <submittedName>
        <fullName evidence="1">Uncharacterized protein</fullName>
    </submittedName>
</protein>
<dbReference type="Proteomes" id="UP001281761">
    <property type="component" value="Unassembled WGS sequence"/>
</dbReference>
<sequence length="1214" mass="129067">MLVLFLIFTQFSAHHPPIDLFDQFYYRQSSHYSESYMSLLNETFLAKDLKLSNTILSLSGSLFSRLVSDDKSSFMFDLSNATFSSNYLHFQPSPNQPIALISSDSHLLFHLCSICQEASTKPTFVSNGGSLTLSSIRLDILGKGALVAPLISSTNEESRISLSGVDFGSISLRMDTPFLTSGPSSTVHLSASRFRNISTSLLSNAPTHQYSSNDVSSLVVVTTTMEHSEMPYQGALTDFDGAQSLLVLNSSFLHLRNGQTYKDRITLTSTEKYANDVFVDISKTDRASGAAICITGGTLTLERCHFEDLSAGTVGDGGAVFSSGDEVMADHCVFQNCRGRNGGAIFCGLNTKITVISSQFEKCYSTIEPCSGEFSGDSDKPTQQANGGGGALFIHLNKDHSIVDSLFQDCTAPSFGGGIFVDNANDPGTLPAYFRLAFCMFIGTKVNETALPGQSGGHVMFVKIGTFQSGPYESDSEKIRNFFTLKNENDSSLRVEGVATDSESRDTHNIRIGKAGSQNLDNKFQALNPIVSITGSDSPTCGSEESPCRTVSNAGHFIKTGFKILVQEGEFKTEESNIENHVFVASRTITFEGEGLREGDTGTKVELASPAYNAAIFVTIGSATLTNMTLQLSALSSDGWNLVEVDGGGTVEIDRCSLVGTGKEQNGRLVNIVSGSLTVTRSSFSNIHSNLDKGAAISASVSSSSYLSISSSSFTSCKLSDANGVGGAIHLFLEADTAKFLLSDLLFTTDEATKADDVFISAVDLSFDKLILTTAKFAIEWKDNPADNARFRCESRGGNYGLAELGIPEYLGHHKMVFLNATQPNDAPGCGKAANPCQSIRGAADQQNNPTFNDHYIVLVNAGLLKGDVIVESSSFRPVSETESAITEIDAEFSLTCSGKVKFTRIDFTFTQNVASQTKALLNLTSGKLTLTGCTFKSHTDGTRVKANQLVSVSETGTIVADELKATDLSFSSTAFAIESDTIDIGSVKLSDCEFTGTPTTTLVSLTAKLPSSKMSVGPISFHSSNAEAAQNDPSPLTLAEIKAPKTATIESSATLFTATHSSFTSNTKISTTDPQGEVVSILKIVPGPSFSQTLTSTTIKFAVETDTSSTTSLVDTSLNSLVLTDTTVDTSSLTGFFSETVFAVKAHSLSISFTTLSEVLSDVSGMTCPLATVTGGSLDLSKVKIDGTTLPSPFAKSVIVQTGGTVQLGVDSS</sequence>
<evidence type="ECO:0000313" key="2">
    <source>
        <dbReference type="Proteomes" id="UP001281761"/>
    </source>
</evidence>
<dbReference type="SUPFAM" id="SSF51126">
    <property type="entry name" value="Pectin lyase-like"/>
    <property type="match status" value="2"/>
</dbReference>
<proteinExistence type="predicted"/>
<reference evidence="1 2" key="1">
    <citation type="journal article" date="2022" name="bioRxiv">
        <title>Genomics of Preaxostyla Flagellates Illuminates Evolutionary Transitions and the Path Towards Mitochondrial Loss.</title>
        <authorList>
            <person name="Novak L.V.F."/>
            <person name="Treitli S.C."/>
            <person name="Pyrih J."/>
            <person name="Halakuc P."/>
            <person name="Pipaliya S.V."/>
            <person name="Vacek V."/>
            <person name="Brzon O."/>
            <person name="Soukal P."/>
            <person name="Eme L."/>
            <person name="Dacks J.B."/>
            <person name="Karnkowska A."/>
            <person name="Elias M."/>
            <person name="Hampl V."/>
        </authorList>
    </citation>
    <scope>NUCLEOTIDE SEQUENCE [LARGE SCALE GENOMIC DNA]</scope>
    <source>
        <strain evidence="1">NAU3</strain>
        <tissue evidence="1">Gut</tissue>
    </source>
</reference>
<keyword evidence="2" id="KW-1185">Reference proteome</keyword>
<gene>
    <name evidence="1" type="ORF">BLNAU_14432</name>
</gene>
<name>A0ABQ9XF89_9EUKA</name>
<dbReference type="InterPro" id="IPR011050">
    <property type="entry name" value="Pectin_lyase_fold/virulence"/>
</dbReference>
<evidence type="ECO:0000313" key="1">
    <source>
        <dbReference type="EMBL" id="KAK2950626.1"/>
    </source>
</evidence>